<name>A0ACC5PVK7_ENTAG</name>
<evidence type="ECO:0000313" key="1">
    <source>
        <dbReference type="EMBL" id="MBD8129311.1"/>
    </source>
</evidence>
<proteinExistence type="predicted"/>
<keyword evidence="2" id="KW-1185">Reference proteome</keyword>
<reference evidence="1 2" key="1">
    <citation type="journal article" date="2020" name="FEMS Microbiol. Ecol.">
        <title>Temporal dynamics of bacterial communities during seed development and maturation.</title>
        <authorList>
            <person name="Chesneau G."/>
            <person name="Torres-Cortes G."/>
            <person name="Briand M."/>
            <person name="Darrasse A."/>
            <person name="Preveaux A."/>
            <person name="Marais C."/>
            <person name="Jacques M.A."/>
            <person name="Shade A."/>
            <person name="Barret M."/>
        </authorList>
    </citation>
    <scope>NUCLEOTIDE SEQUENCE [LARGE SCALE GENOMIC DNA]</scope>
    <source>
        <strain evidence="1 2">CFBP13709</strain>
    </source>
</reference>
<dbReference type="EMBL" id="JACYNR010000063">
    <property type="protein sequence ID" value="MBD8129311.1"/>
    <property type="molecule type" value="Genomic_DNA"/>
</dbReference>
<sequence length="70" mass="7794">MKQHSVFSDSLCPSIDLLYDYAPFLQQSMADGHIGFFPSGITPPRVAIIGVATCVYKWSNLHLSLIFNPH</sequence>
<accession>A0ACC5PVK7</accession>
<dbReference type="Proteomes" id="UP000610459">
    <property type="component" value="Unassembled WGS sequence"/>
</dbReference>
<evidence type="ECO:0000313" key="2">
    <source>
        <dbReference type="Proteomes" id="UP000610459"/>
    </source>
</evidence>
<comment type="caution">
    <text evidence="1">The sequence shown here is derived from an EMBL/GenBank/DDBJ whole genome shotgun (WGS) entry which is preliminary data.</text>
</comment>
<gene>
    <name evidence="1" type="ORF">IFT41_24765</name>
</gene>
<protein>
    <submittedName>
        <fullName evidence="1">Uncharacterized protein</fullName>
    </submittedName>
</protein>
<organism evidence="1 2">
    <name type="scientific">Enterobacter agglomerans</name>
    <name type="common">Erwinia herbicola</name>
    <name type="synonym">Pantoea agglomerans</name>
    <dbReference type="NCBI Taxonomy" id="549"/>
    <lineage>
        <taxon>Bacteria</taxon>
        <taxon>Pseudomonadati</taxon>
        <taxon>Pseudomonadota</taxon>
        <taxon>Gammaproteobacteria</taxon>
        <taxon>Enterobacterales</taxon>
        <taxon>Erwiniaceae</taxon>
        <taxon>Pantoea</taxon>
        <taxon>Pantoea agglomerans group</taxon>
    </lineage>
</organism>